<keyword evidence="6" id="KW-1048">Host nucleus</keyword>
<evidence type="ECO:0000256" key="2">
    <source>
        <dbReference type="ARBA" id="ARBA00001946"/>
    </source>
</evidence>
<comment type="catalytic activity">
    <reaction evidence="22">
        <text>ATP + H2O = ADP + phosphate + H(+)</text>
        <dbReference type="Rhea" id="RHEA:13065"/>
        <dbReference type="ChEBI" id="CHEBI:15377"/>
        <dbReference type="ChEBI" id="CHEBI:15378"/>
        <dbReference type="ChEBI" id="CHEBI:30616"/>
        <dbReference type="ChEBI" id="CHEBI:43474"/>
        <dbReference type="ChEBI" id="CHEBI:456216"/>
    </reaction>
</comment>
<name>A0A0A1EL49_9VIRU</name>
<comment type="cofactor">
    <cofactor evidence="1">
        <name>Mn(2+)</name>
        <dbReference type="ChEBI" id="CHEBI:29035"/>
    </cofactor>
</comment>
<evidence type="ECO:0000256" key="1">
    <source>
        <dbReference type="ARBA" id="ARBA00001936"/>
    </source>
</evidence>
<evidence type="ECO:0000259" key="24">
    <source>
        <dbReference type="PROSITE" id="PS52020"/>
    </source>
</evidence>
<dbReference type="EMBL" id="KM573767">
    <property type="protein sequence ID" value="AIY31238.1"/>
    <property type="molecule type" value="Genomic_DNA"/>
</dbReference>
<dbReference type="Gene3D" id="3.40.50.300">
    <property type="entry name" value="P-loop containing nucleotide triphosphate hydrolases"/>
    <property type="match status" value="1"/>
</dbReference>
<evidence type="ECO:0000313" key="25">
    <source>
        <dbReference type="EMBL" id="AIY31238.1"/>
    </source>
</evidence>
<keyword evidence="13" id="KW-0255">Endonuclease</keyword>
<evidence type="ECO:0000256" key="20">
    <source>
        <dbReference type="ARBA" id="ARBA00030754"/>
    </source>
</evidence>
<dbReference type="PROSITE" id="PS52020">
    <property type="entry name" value="CRESS_DNA_REP"/>
    <property type="match status" value="1"/>
</dbReference>
<dbReference type="GO" id="GO:0003723">
    <property type="term" value="F:RNA binding"/>
    <property type="evidence" value="ECO:0007669"/>
    <property type="project" value="InterPro"/>
</dbReference>
<dbReference type="Pfam" id="PF00910">
    <property type="entry name" value="RNA_helicase"/>
    <property type="match status" value="1"/>
</dbReference>
<comment type="similarity">
    <text evidence="4">Belongs to the nanoviruses/circoviruses replication-associated protein family.</text>
</comment>
<keyword evidence="9" id="KW-0235">DNA replication</keyword>
<comment type="cofactor">
    <cofactor evidence="2">
        <name>Mg(2+)</name>
        <dbReference type="ChEBI" id="CHEBI:18420"/>
    </cofactor>
</comment>
<keyword evidence="26" id="KW-1185">Reference proteome</keyword>
<feature type="region of interest" description="Disordered" evidence="23">
    <location>
        <begin position="99"/>
        <end position="119"/>
    </location>
</feature>
<keyword evidence="10" id="KW-0540">Nuclease</keyword>
<keyword evidence="7" id="KW-0808">Transferase</keyword>
<gene>
    <name evidence="25" type="primary">rep</name>
</gene>
<evidence type="ECO:0000256" key="9">
    <source>
        <dbReference type="ARBA" id="ARBA00022705"/>
    </source>
</evidence>
<dbReference type="SUPFAM" id="SSF52540">
    <property type="entry name" value="P-loop containing nucleoside triphosphate hydrolases"/>
    <property type="match status" value="1"/>
</dbReference>
<evidence type="ECO:0000256" key="7">
    <source>
        <dbReference type="ARBA" id="ARBA00022679"/>
    </source>
</evidence>
<proteinExistence type="inferred from homology"/>
<keyword evidence="8" id="KW-0548">Nucleotidyltransferase</keyword>
<evidence type="ECO:0000256" key="22">
    <source>
        <dbReference type="ARBA" id="ARBA00049360"/>
    </source>
</evidence>
<dbReference type="Pfam" id="PF02407">
    <property type="entry name" value="Viral_Rep"/>
    <property type="match status" value="1"/>
</dbReference>
<evidence type="ECO:0000256" key="3">
    <source>
        <dbReference type="ARBA" id="ARBA00004147"/>
    </source>
</evidence>
<evidence type="ECO:0000256" key="16">
    <source>
        <dbReference type="ARBA" id="ARBA00022840"/>
    </source>
</evidence>
<keyword evidence="15" id="KW-0347">Helicase</keyword>
<evidence type="ECO:0000256" key="23">
    <source>
        <dbReference type="SAM" id="MobiDB-lite"/>
    </source>
</evidence>
<evidence type="ECO:0000256" key="15">
    <source>
        <dbReference type="ARBA" id="ARBA00022806"/>
    </source>
</evidence>
<keyword evidence="14" id="KW-0378">Hydrolase</keyword>
<evidence type="ECO:0000256" key="14">
    <source>
        <dbReference type="ARBA" id="ARBA00022801"/>
    </source>
</evidence>
<dbReference type="InterPro" id="IPR027417">
    <property type="entry name" value="P-loop_NTPase"/>
</dbReference>
<keyword evidence="18" id="KW-0238">DNA-binding</keyword>
<evidence type="ECO:0000256" key="4">
    <source>
        <dbReference type="ARBA" id="ARBA00008545"/>
    </source>
</evidence>
<evidence type="ECO:0000256" key="12">
    <source>
        <dbReference type="ARBA" id="ARBA00022741"/>
    </source>
</evidence>
<dbReference type="GO" id="GO:0005524">
    <property type="term" value="F:ATP binding"/>
    <property type="evidence" value="ECO:0007669"/>
    <property type="project" value="UniProtKB-KW"/>
</dbReference>
<evidence type="ECO:0000256" key="18">
    <source>
        <dbReference type="ARBA" id="ARBA00023125"/>
    </source>
</evidence>
<evidence type="ECO:0000256" key="21">
    <source>
        <dbReference type="ARBA" id="ARBA00032243"/>
    </source>
</evidence>
<dbReference type="GO" id="GO:0016787">
    <property type="term" value="F:hydrolase activity"/>
    <property type="evidence" value="ECO:0007669"/>
    <property type="project" value="UniProtKB-KW"/>
</dbReference>
<dbReference type="Proteomes" id="UP000109054">
    <property type="component" value="Genome"/>
</dbReference>
<keyword evidence="12" id="KW-0547">Nucleotide-binding</keyword>
<sequence length="333" mass="38934">MSKKIMSRAKRWCYTLNNYTPEEEQNIQNIECAYHVYGKEVGENGTPHLQGFICFVNRKVFNAVKKLFKTERIHLEVSRGTIEEASEYCKKDGNFFEKGNKPEESHRKGGEATKRKWEEARENAKQGKFEDIPADMWIKYRRSWIAEYTDNLNKDITEIKDIDLKDHFYWIYGPTGTGKSHLARQLAQAFDPDHQPYLKGLNKWWSGYENQKVVIIEEWNPEASKFLGSLLKQWCDKWPFTAETKGGHFVNGIRPERIIITSNWNIDECFNDSHESEPLHRRIREIYKKERETFYPIVLDPDPTQAIPPSPLNLATIPSSQEVIIDSGTINDI</sequence>
<dbReference type="Gene3D" id="3.40.1310.20">
    <property type="match status" value="1"/>
</dbReference>
<reference evidence="25 26" key="1">
    <citation type="journal article" date="2014" name="Virology">
        <title>Metagenomic analysis of viromes of dromedary camel fecal samples reveals large number and high diversity of circoviruses and picobirnaviruses.</title>
        <authorList>
            <person name="Woo P.C.Y."/>
            <person name="Lau S.K.P."/>
            <person name="Teng J.L.L."/>
            <person name="Tsang A.K.L."/>
            <person name="Joseph M."/>
            <person name="Wong E.Y.M."/>
            <person name="Tang Y."/>
            <person name="Sivakumar S."/>
            <person name="Bai R."/>
            <person name="Wernery R."/>
            <person name="Wernery U."/>
            <person name="Yuen K.-Y."/>
        </authorList>
    </citation>
    <scope>NUCLEOTIDE SEQUENCE [LARGE SCALE GENOMIC DNA]</scope>
    <source>
        <strain evidence="25">DcSCV_c1422</strain>
    </source>
</reference>
<dbReference type="GO" id="GO:0046872">
    <property type="term" value="F:metal ion binding"/>
    <property type="evidence" value="ECO:0007669"/>
    <property type="project" value="UniProtKB-KW"/>
</dbReference>
<keyword evidence="16" id="KW-0067">ATP-binding</keyword>
<evidence type="ECO:0000256" key="8">
    <source>
        <dbReference type="ARBA" id="ARBA00022695"/>
    </source>
</evidence>
<dbReference type="GO" id="GO:0006260">
    <property type="term" value="P:DNA replication"/>
    <property type="evidence" value="ECO:0007669"/>
    <property type="project" value="UniProtKB-KW"/>
</dbReference>
<evidence type="ECO:0000256" key="11">
    <source>
        <dbReference type="ARBA" id="ARBA00022723"/>
    </source>
</evidence>
<organism evidence="25 26">
    <name type="scientific">Dromedary stool-associated circular ssDNA virus</name>
    <dbReference type="NCBI Taxonomy" id="1574422"/>
    <lineage>
        <taxon>Viruses</taxon>
        <taxon>Monodnaviria</taxon>
        <taxon>Shotokuvirae</taxon>
        <taxon>Cressdnaviricota</taxon>
        <taxon>Arfiviricetes</taxon>
        <taxon>Cremevirales</taxon>
        <taxon>Smacoviridae</taxon>
    </lineage>
</organism>
<keyword evidence="19" id="KW-0511">Multifunctional enzyme</keyword>
<protein>
    <recommendedName>
        <fullName evidence="5">Replication-associated protein</fullName>
    </recommendedName>
    <alternativeName>
        <fullName evidence="20">ATP-dependent helicase Rep</fullName>
    </alternativeName>
    <alternativeName>
        <fullName evidence="21">RepP</fullName>
    </alternativeName>
</protein>
<accession>A0A0A1EL49</accession>
<evidence type="ECO:0000313" key="26">
    <source>
        <dbReference type="Proteomes" id="UP000109054"/>
    </source>
</evidence>
<dbReference type="GO" id="GO:0016779">
    <property type="term" value="F:nucleotidyltransferase activity"/>
    <property type="evidence" value="ECO:0007669"/>
    <property type="project" value="UniProtKB-KW"/>
</dbReference>
<evidence type="ECO:0000256" key="13">
    <source>
        <dbReference type="ARBA" id="ARBA00022759"/>
    </source>
</evidence>
<dbReference type="GO" id="GO:0004519">
    <property type="term" value="F:endonuclease activity"/>
    <property type="evidence" value="ECO:0007669"/>
    <property type="project" value="UniProtKB-KW"/>
</dbReference>
<keyword evidence="11" id="KW-0479">Metal-binding</keyword>
<evidence type="ECO:0000256" key="10">
    <source>
        <dbReference type="ARBA" id="ARBA00022722"/>
    </source>
</evidence>
<feature type="domain" description="CRESS-DNA virus Rep endonuclease" evidence="24">
    <location>
        <begin position="6"/>
        <end position="101"/>
    </location>
</feature>
<dbReference type="InterPro" id="IPR049912">
    <property type="entry name" value="CRESS_DNA_REP"/>
</dbReference>
<dbReference type="InterPro" id="IPR000605">
    <property type="entry name" value="Helicase_SF3_ssDNA/RNA_vir"/>
</dbReference>
<dbReference type="GO" id="GO:0003677">
    <property type="term" value="F:DNA binding"/>
    <property type="evidence" value="ECO:0007669"/>
    <property type="project" value="UniProtKB-KW"/>
</dbReference>
<comment type="subcellular location">
    <subcellularLocation>
        <location evidence="3">Host nucleus</location>
    </subcellularLocation>
</comment>
<evidence type="ECO:0000256" key="19">
    <source>
        <dbReference type="ARBA" id="ARBA00023268"/>
    </source>
</evidence>
<evidence type="ECO:0000256" key="17">
    <source>
        <dbReference type="ARBA" id="ARBA00023124"/>
    </source>
</evidence>
<evidence type="ECO:0000256" key="5">
    <source>
        <dbReference type="ARBA" id="ARBA00014531"/>
    </source>
</evidence>
<evidence type="ECO:0000256" key="6">
    <source>
        <dbReference type="ARBA" id="ARBA00022562"/>
    </source>
</evidence>
<keyword evidence="17" id="KW-0190">Covalent protein-DNA linkage</keyword>
<dbReference type="GO" id="GO:0042025">
    <property type="term" value="C:host cell nucleus"/>
    <property type="evidence" value="ECO:0007669"/>
    <property type="project" value="UniProtKB-SubCell"/>
</dbReference>
<dbReference type="GO" id="GO:0003724">
    <property type="term" value="F:RNA helicase activity"/>
    <property type="evidence" value="ECO:0007669"/>
    <property type="project" value="InterPro"/>
</dbReference>